<proteinExistence type="inferred from homology"/>
<dbReference type="SUPFAM" id="SSF48371">
    <property type="entry name" value="ARM repeat"/>
    <property type="match status" value="1"/>
</dbReference>
<keyword evidence="5" id="KW-1185">Reference proteome</keyword>
<dbReference type="InterPro" id="IPR011989">
    <property type="entry name" value="ARM-like"/>
</dbReference>
<dbReference type="EMBL" id="JBAWTH010000007">
    <property type="protein sequence ID" value="KAL2291079.1"/>
    <property type="molecule type" value="Genomic_DNA"/>
</dbReference>
<protein>
    <recommendedName>
        <fullName evidence="6">Guanine nucleotide exchange factor synembryn</fullName>
    </recommendedName>
</protein>
<evidence type="ECO:0000256" key="3">
    <source>
        <dbReference type="ARBA" id="ARBA00023186"/>
    </source>
</evidence>
<dbReference type="Pfam" id="PF10165">
    <property type="entry name" value="Ric8"/>
    <property type="match status" value="1"/>
</dbReference>
<comment type="similarity">
    <text evidence="1">Belongs to the synembryn family.</text>
</comment>
<dbReference type="EMBL" id="JBAWTH010000007">
    <property type="protein sequence ID" value="KAL2291078.1"/>
    <property type="molecule type" value="Genomic_DNA"/>
</dbReference>
<sequence length="521" mass="57216">MQARSITLPGKQPATPEVADLLPTAKDKDIRAALLRAIIKASDSLDAMASSAGQPWTGGLTGAAKLQAVSKLMEKLATDLENQDLTTEQRDAALEQVKVHGRDPRNADPIFIKEGITTLTRHAFDAAATTTSHNALRCLANAMLIKPEARQVFVDLGCETKACAQLKRDTWDDEFLCSRVIFLTTYGTNVDLAKLIDDHGLADTIIAKLANHAKLASNPGKTQADPMQDMALADTLKLMFNVSHFCKARVESFTPAIPHVLTLLTKRDITPSRPLDGSSSALVNALVNLKLESSEAQTSLYPEGDQRASAVERLIYLLDLSMQAYKDTDLEQTVTPLVSVLRSIHESAPEDVQKIIRHKVLPAKDDREMVLGRGESLPARLLRNSTNPLTPQLRDAISHFLFEMSDKDASKFVENVGYGFASGFLFQNNIPVPQNAVGADGAGPSGRPVNPITGQFLDQESGPDLPEMTEDEKEREAERLFVLFERLKKTGIVDVQNPVEQAFREGRFQDIKDDERVEELD</sequence>
<dbReference type="InterPro" id="IPR016024">
    <property type="entry name" value="ARM-type_fold"/>
</dbReference>
<gene>
    <name evidence="4" type="ORF">FJTKL_13766</name>
</gene>
<evidence type="ECO:0008006" key="6">
    <source>
        <dbReference type="Google" id="ProtNLM"/>
    </source>
</evidence>
<evidence type="ECO:0000313" key="5">
    <source>
        <dbReference type="Proteomes" id="UP001600888"/>
    </source>
</evidence>
<evidence type="ECO:0000256" key="2">
    <source>
        <dbReference type="ARBA" id="ARBA00022658"/>
    </source>
</evidence>
<dbReference type="Proteomes" id="UP001600888">
    <property type="component" value="Unassembled WGS sequence"/>
</dbReference>
<organism evidence="4 5">
    <name type="scientific">Diaporthe vaccinii</name>
    <dbReference type="NCBI Taxonomy" id="105482"/>
    <lineage>
        <taxon>Eukaryota</taxon>
        <taxon>Fungi</taxon>
        <taxon>Dikarya</taxon>
        <taxon>Ascomycota</taxon>
        <taxon>Pezizomycotina</taxon>
        <taxon>Sordariomycetes</taxon>
        <taxon>Sordariomycetidae</taxon>
        <taxon>Diaporthales</taxon>
        <taxon>Diaporthaceae</taxon>
        <taxon>Diaporthe</taxon>
        <taxon>Diaporthe eres species complex</taxon>
    </lineage>
</organism>
<name>A0ABR4F8Q1_9PEZI</name>
<dbReference type="PANTHER" id="PTHR12425:SF5">
    <property type="entry name" value="SYNEMBRYN"/>
    <property type="match status" value="1"/>
</dbReference>
<keyword evidence="3" id="KW-0143">Chaperone</keyword>
<dbReference type="PANTHER" id="PTHR12425">
    <property type="entry name" value="SYNEMBRYN"/>
    <property type="match status" value="1"/>
</dbReference>
<dbReference type="Gene3D" id="1.25.10.10">
    <property type="entry name" value="Leucine-rich Repeat Variant"/>
    <property type="match status" value="1"/>
</dbReference>
<reference evidence="4 5" key="1">
    <citation type="submission" date="2024-03" db="EMBL/GenBank/DDBJ databases">
        <title>A high-quality draft genome sequence of Diaporthe vaccinii, a causative agent of upright dieback and viscid rot disease in cranberry plants.</title>
        <authorList>
            <person name="Sarrasin M."/>
            <person name="Lang B.F."/>
            <person name="Burger G."/>
        </authorList>
    </citation>
    <scope>NUCLEOTIDE SEQUENCE [LARGE SCALE GENOMIC DNA]</scope>
    <source>
        <strain evidence="4 5">IS7</strain>
    </source>
</reference>
<accession>A0ABR4F8Q1</accession>
<comment type="caution">
    <text evidence="4">The sequence shown here is derived from an EMBL/GenBank/DDBJ whole genome shotgun (WGS) entry which is preliminary data.</text>
</comment>
<evidence type="ECO:0000256" key="1">
    <source>
        <dbReference type="ARBA" id="ARBA00009049"/>
    </source>
</evidence>
<evidence type="ECO:0000313" key="4">
    <source>
        <dbReference type="EMBL" id="KAL2291079.1"/>
    </source>
</evidence>
<dbReference type="InterPro" id="IPR019318">
    <property type="entry name" value="Gua_nucleotide_exch_fac_Ric8"/>
</dbReference>
<keyword evidence="2" id="KW-0344">Guanine-nucleotide releasing factor</keyword>